<dbReference type="RefSeq" id="XP_049178675.1">
    <property type="nucleotide sequence ID" value="XM_049325592.1"/>
</dbReference>
<evidence type="ECO:0000256" key="3">
    <source>
        <dbReference type="SAM" id="MobiDB-lite"/>
    </source>
</evidence>
<evidence type="ECO:0000256" key="1">
    <source>
        <dbReference type="ARBA" id="ARBA00004123"/>
    </source>
</evidence>
<sequence>MSTGILDLGLRHSVGKRIYSKGGCRECKRRKIKCSEGKPSCFQCSRLKKECSYPEAGERVLRVSRKKQKLQVENSQANSKNVSETEVTKAANREFKQEGQAQASNFLPTGNPINQLILTDPMRPPHPGADPAREVLPPREVLAPREPIQTLPYPPPIPPHHHHHHQQQQQQQQQQLQHHQERVLSPIFGINQPAPIPNIHHAEPNLYGVKASTQPKMPRPYLSHLSALGAAGNESLYPTNRPEQDPFVRLPLPQITSRTRESTMLGSNFPRKLPFTTAREVPNAHEYQKLSPVLQEDIGILLNQSDLSVLANDLNNMVNGILYEKNTESKVNKDKNPSIKTVHITDKLRRDISIDFIKLENENDQVYLEEFYHNFSKVVLPFPSFDSQNRTYFNPARNILLSSATNSDYVLAALLACGAHSRYLSSGNQEDEDYYYLYLLDCVKLLGPAIADDRTLGFKIESVLLTVLLLAAANAANSKQDWRPHLKGAKDLLRKISVKKLRHSKVTIFCKCWFVTLEILAGISSNKGGTLTTDDEIQELITSGSEYEKTILTDLGIILDNGFNIMGGYHNDCYDYFCELLKILNKKRQGALNPSESMLYIKLFANFQRQTEVEFINKTGVLQRGQEGILVEQSKSFSISWMDICHQLYVQASMITLLSTCFEEPFNSPQIQVLTDSLMMLMSFTKEYDPNAPSAFFKVENGLMMLQWPARVAGSHLIKETDKNTIRNFFQVSSQVGSGGALIALKRVERIWAKREDPSFEDDGDESEDLVSY</sequence>
<dbReference type="GO" id="GO:0045944">
    <property type="term" value="P:positive regulation of transcription by RNA polymerase II"/>
    <property type="evidence" value="ECO:0007669"/>
    <property type="project" value="TreeGrafter"/>
</dbReference>
<dbReference type="PROSITE" id="PS50048">
    <property type="entry name" value="ZN2_CY6_FUNGAL_2"/>
    <property type="match status" value="1"/>
</dbReference>
<dbReference type="PROSITE" id="PS00463">
    <property type="entry name" value="ZN2_CY6_FUNGAL_1"/>
    <property type="match status" value="1"/>
</dbReference>
<dbReference type="GeneID" id="73381795"/>
<dbReference type="Pfam" id="PF11951">
    <property type="entry name" value="Fungal_trans_2"/>
    <property type="match status" value="1"/>
</dbReference>
<keyword evidence="2" id="KW-0539">Nucleus</keyword>
<feature type="region of interest" description="Disordered" evidence="3">
    <location>
        <begin position="118"/>
        <end position="180"/>
    </location>
</feature>
<evidence type="ECO:0000259" key="4">
    <source>
        <dbReference type="PROSITE" id="PS50048"/>
    </source>
</evidence>
<feature type="compositionally biased region" description="Low complexity" evidence="3">
    <location>
        <begin position="167"/>
        <end position="177"/>
    </location>
</feature>
<dbReference type="CDD" id="cd00067">
    <property type="entry name" value="GAL4"/>
    <property type="match status" value="1"/>
</dbReference>
<keyword evidence="6" id="KW-1185">Reference proteome</keyword>
<dbReference type="PANTHER" id="PTHR37534:SF49">
    <property type="entry name" value="LYSINE BIOSYNTHESIS REGULATORY PROTEIN LYS14"/>
    <property type="match status" value="1"/>
</dbReference>
<dbReference type="GO" id="GO:0008270">
    <property type="term" value="F:zinc ion binding"/>
    <property type="evidence" value="ECO:0007669"/>
    <property type="project" value="InterPro"/>
</dbReference>
<comment type="subcellular location">
    <subcellularLocation>
        <location evidence="1">Nucleus</location>
    </subcellularLocation>
</comment>
<dbReference type="PANTHER" id="PTHR37534">
    <property type="entry name" value="TRANSCRIPTIONAL ACTIVATOR PROTEIN UGA3"/>
    <property type="match status" value="1"/>
</dbReference>
<feature type="domain" description="Zn(2)-C6 fungal-type" evidence="4">
    <location>
        <begin position="23"/>
        <end position="53"/>
    </location>
</feature>
<dbReference type="SMART" id="SM00066">
    <property type="entry name" value="GAL4"/>
    <property type="match status" value="1"/>
</dbReference>
<organism evidence="5 6">
    <name type="scientific">Candida oxycetoniae</name>
    <dbReference type="NCBI Taxonomy" id="497107"/>
    <lineage>
        <taxon>Eukaryota</taxon>
        <taxon>Fungi</taxon>
        <taxon>Dikarya</taxon>
        <taxon>Ascomycota</taxon>
        <taxon>Saccharomycotina</taxon>
        <taxon>Pichiomycetes</taxon>
        <taxon>Debaryomycetaceae</taxon>
        <taxon>Candida/Lodderomyces clade</taxon>
        <taxon>Candida</taxon>
    </lineage>
</organism>
<accession>A0AAI9SU92</accession>
<evidence type="ECO:0000313" key="6">
    <source>
        <dbReference type="Proteomes" id="UP001202479"/>
    </source>
</evidence>
<dbReference type="Pfam" id="PF00172">
    <property type="entry name" value="Zn_clus"/>
    <property type="match status" value="1"/>
</dbReference>
<reference evidence="5" key="1">
    <citation type="journal article" date="2022" name="DNA Res.">
        <title>Genome analysis of five recently described species of the CUG-Ser clade uncovers Candida theae as a new hybrid lineage with pathogenic potential in the Candida parapsilosis species complex.</title>
        <authorList>
            <person name="Mixao V."/>
            <person name="Del Olmo V."/>
            <person name="Hegedusova E."/>
            <person name="Saus E."/>
            <person name="Pryszcz L."/>
            <person name="Cillingova A."/>
            <person name="Nosek J."/>
            <person name="Gabaldon T."/>
        </authorList>
    </citation>
    <scope>NUCLEOTIDE SEQUENCE</scope>
    <source>
        <strain evidence="5">CBS 10844</strain>
    </source>
</reference>
<dbReference type="InterPro" id="IPR036864">
    <property type="entry name" value="Zn2-C6_fun-type_DNA-bd_sf"/>
</dbReference>
<comment type="caution">
    <text evidence="5">The sequence shown here is derived from an EMBL/GenBank/DDBJ whole genome shotgun (WGS) entry which is preliminary data.</text>
</comment>
<evidence type="ECO:0000313" key="5">
    <source>
        <dbReference type="EMBL" id="KAI3402928.2"/>
    </source>
</evidence>
<dbReference type="GO" id="GO:0000981">
    <property type="term" value="F:DNA-binding transcription factor activity, RNA polymerase II-specific"/>
    <property type="evidence" value="ECO:0007669"/>
    <property type="project" value="InterPro"/>
</dbReference>
<dbReference type="GO" id="GO:0000976">
    <property type="term" value="F:transcription cis-regulatory region binding"/>
    <property type="evidence" value="ECO:0007669"/>
    <property type="project" value="TreeGrafter"/>
</dbReference>
<dbReference type="InterPro" id="IPR001138">
    <property type="entry name" value="Zn2Cys6_DnaBD"/>
</dbReference>
<dbReference type="AlphaFoldDB" id="A0AAI9SU92"/>
<evidence type="ECO:0000256" key="2">
    <source>
        <dbReference type="ARBA" id="ARBA00023242"/>
    </source>
</evidence>
<proteinExistence type="predicted"/>
<dbReference type="Proteomes" id="UP001202479">
    <property type="component" value="Unassembled WGS sequence"/>
</dbReference>
<dbReference type="InterPro" id="IPR021858">
    <property type="entry name" value="Fun_TF"/>
</dbReference>
<protein>
    <recommendedName>
        <fullName evidence="4">Zn(2)-C6 fungal-type domain-containing protein</fullName>
    </recommendedName>
</protein>
<dbReference type="GO" id="GO:0005634">
    <property type="term" value="C:nucleus"/>
    <property type="evidence" value="ECO:0007669"/>
    <property type="project" value="UniProtKB-SubCell"/>
</dbReference>
<dbReference type="Gene3D" id="4.10.240.10">
    <property type="entry name" value="Zn(2)-C6 fungal-type DNA-binding domain"/>
    <property type="match status" value="1"/>
</dbReference>
<gene>
    <name evidence="5" type="ORF">KGF56_004180</name>
</gene>
<name>A0AAI9SU92_9ASCO</name>
<dbReference type="EMBL" id="JAHUZD010000139">
    <property type="protein sequence ID" value="KAI3402928.2"/>
    <property type="molecule type" value="Genomic_DNA"/>
</dbReference>
<dbReference type="SUPFAM" id="SSF57701">
    <property type="entry name" value="Zn2/Cys6 DNA-binding domain"/>
    <property type="match status" value="1"/>
</dbReference>